<keyword evidence="14" id="KW-0133">Cell shape</keyword>
<feature type="transmembrane region" description="Helical" evidence="14">
    <location>
        <begin position="81"/>
        <end position="102"/>
    </location>
</feature>
<evidence type="ECO:0000313" key="15">
    <source>
        <dbReference type="EMBL" id="MFD2743549.1"/>
    </source>
</evidence>
<evidence type="ECO:0000256" key="14">
    <source>
        <dbReference type="HAMAP-Rule" id="MF_01006"/>
    </source>
</evidence>
<gene>
    <name evidence="14" type="primary">uppP</name>
    <name evidence="15" type="ORF">ACFSQ6_09075</name>
</gene>
<dbReference type="PANTHER" id="PTHR30622">
    <property type="entry name" value="UNDECAPRENYL-DIPHOSPHATASE"/>
    <property type="match status" value="1"/>
</dbReference>
<keyword evidence="9 14" id="KW-0472">Membrane</keyword>
<feature type="transmembrane region" description="Helical" evidence="14">
    <location>
        <begin position="108"/>
        <end position="129"/>
    </location>
</feature>
<dbReference type="EMBL" id="JBHUMB010000008">
    <property type="protein sequence ID" value="MFD2743549.1"/>
    <property type="molecule type" value="Genomic_DNA"/>
</dbReference>
<evidence type="ECO:0000256" key="7">
    <source>
        <dbReference type="ARBA" id="ARBA00022801"/>
    </source>
</evidence>
<dbReference type="Pfam" id="PF02673">
    <property type="entry name" value="BacA"/>
    <property type="match status" value="1"/>
</dbReference>
<evidence type="ECO:0000313" key="16">
    <source>
        <dbReference type="Proteomes" id="UP001597418"/>
    </source>
</evidence>
<evidence type="ECO:0000256" key="3">
    <source>
        <dbReference type="ARBA" id="ARBA00012374"/>
    </source>
</evidence>
<comment type="function">
    <text evidence="14">Catalyzes the dephosphorylation of undecaprenyl diphosphate (UPP). Confers resistance to bacitracin.</text>
</comment>
<keyword evidence="7 14" id="KW-0378">Hydrolase</keyword>
<comment type="catalytic activity">
    <reaction evidence="13 14">
        <text>di-trans,octa-cis-undecaprenyl diphosphate + H2O = di-trans,octa-cis-undecaprenyl phosphate + phosphate + H(+)</text>
        <dbReference type="Rhea" id="RHEA:28094"/>
        <dbReference type="ChEBI" id="CHEBI:15377"/>
        <dbReference type="ChEBI" id="CHEBI:15378"/>
        <dbReference type="ChEBI" id="CHEBI:43474"/>
        <dbReference type="ChEBI" id="CHEBI:58405"/>
        <dbReference type="ChEBI" id="CHEBI:60392"/>
        <dbReference type="EC" id="3.6.1.27"/>
    </reaction>
</comment>
<keyword evidence="14" id="KW-0573">Peptidoglycan synthesis</keyword>
<accession>A0ABW5UCK4</accession>
<proteinExistence type="inferred from homology"/>
<evidence type="ECO:0000256" key="9">
    <source>
        <dbReference type="ARBA" id="ARBA00023136"/>
    </source>
</evidence>
<name>A0ABW5UCK4_9SPHI</name>
<dbReference type="RefSeq" id="WP_066758004.1">
    <property type="nucleotide sequence ID" value="NZ_JBHUMB010000008.1"/>
</dbReference>
<dbReference type="EC" id="3.6.1.27" evidence="3 14"/>
<comment type="caution">
    <text evidence="15">The sequence shown here is derived from an EMBL/GenBank/DDBJ whole genome shotgun (WGS) entry which is preliminary data.</text>
</comment>
<comment type="miscellaneous">
    <text evidence="14">Bacitracin is thought to be involved in the inhibition of peptidoglycan synthesis by sequestering undecaprenyl diphosphate, thereby reducing the pool of lipid carrier available.</text>
</comment>
<protein>
    <recommendedName>
        <fullName evidence="4 14">Undecaprenyl-diphosphatase</fullName>
        <ecNumber evidence="3 14">3.6.1.27</ecNumber>
    </recommendedName>
    <alternativeName>
        <fullName evidence="12 14">Bacitracin resistance protein</fullName>
    </alternativeName>
    <alternativeName>
        <fullName evidence="11 14">Undecaprenyl pyrophosphate phosphatase</fullName>
    </alternativeName>
</protein>
<comment type="subcellular location">
    <subcellularLocation>
        <location evidence="1 14">Cell membrane</location>
        <topology evidence="1 14">Multi-pass membrane protein</topology>
    </subcellularLocation>
</comment>
<keyword evidence="16" id="KW-1185">Reference proteome</keyword>
<dbReference type="PANTHER" id="PTHR30622:SF2">
    <property type="entry name" value="UNDECAPRENYL-DIPHOSPHATASE"/>
    <property type="match status" value="1"/>
</dbReference>
<organism evidence="15 16">
    <name type="scientific">Sphingobacterium populi</name>
    <dbReference type="NCBI Taxonomy" id="1812824"/>
    <lineage>
        <taxon>Bacteria</taxon>
        <taxon>Pseudomonadati</taxon>
        <taxon>Bacteroidota</taxon>
        <taxon>Sphingobacteriia</taxon>
        <taxon>Sphingobacteriales</taxon>
        <taxon>Sphingobacteriaceae</taxon>
        <taxon>Sphingobacterium</taxon>
    </lineage>
</organism>
<feature type="transmembrane region" description="Helical" evidence="14">
    <location>
        <begin position="248"/>
        <end position="268"/>
    </location>
</feature>
<keyword evidence="8 14" id="KW-1133">Transmembrane helix</keyword>
<keyword evidence="14" id="KW-0961">Cell wall biogenesis/degradation</keyword>
<keyword evidence="5 14" id="KW-1003">Cell membrane</keyword>
<feature type="transmembrane region" description="Helical" evidence="14">
    <location>
        <begin position="179"/>
        <end position="197"/>
    </location>
</feature>
<evidence type="ECO:0000256" key="5">
    <source>
        <dbReference type="ARBA" id="ARBA00022475"/>
    </source>
</evidence>
<keyword evidence="6 14" id="KW-0812">Transmembrane</keyword>
<evidence type="ECO:0000256" key="8">
    <source>
        <dbReference type="ARBA" id="ARBA00022989"/>
    </source>
</evidence>
<feature type="transmembrane region" description="Helical" evidence="14">
    <location>
        <begin position="217"/>
        <end position="236"/>
    </location>
</feature>
<sequence length="270" mass="28945">MEELKALIVGIVQGFTEFLPVSSSGHIVIVQELLGLDFGEENLTFAIVLHCATALSTIVVFRNDILQIIKGLLTFKDKNAINFTIHVVISMIPAAVAGLFFLDTLEALFSDLRIVGCSLLITALLLYFADRQNTNDGGISNIKALIIGLSQMMAAILPGLSRSGSTIATAIILKVDRTIAARFSFLMVLPLILGATLKKYLDASGNLDSTSATDAMSTSALALGFVAAFVCGLVACKWMIALVKKAKLVYFSYYCGLVGLCVLLYTFIAM</sequence>
<evidence type="ECO:0000256" key="1">
    <source>
        <dbReference type="ARBA" id="ARBA00004651"/>
    </source>
</evidence>
<evidence type="ECO:0000256" key="2">
    <source>
        <dbReference type="ARBA" id="ARBA00010621"/>
    </source>
</evidence>
<keyword evidence="10 14" id="KW-0046">Antibiotic resistance</keyword>
<dbReference type="HAMAP" id="MF_01006">
    <property type="entry name" value="Undec_diphosphatase"/>
    <property type="match status" value="1"/>
</dbReference>
<evidence type="ECO:0000256" key="12">
    <source>
        <dbReference type="ARBA" id="ARBA00032932"/>
    </source>
</evidence>
<feature type="transmembrane region" description="Helical" evidence="14">
    <location>
        <begin position="43"/>
        <end position="61"/>
    </location>
</feature>
<evidence type="ECO:0000256" key="6">
    <source>
        <dbReference type="ARBA" id="ARBA00022692"/>
    </source>
</evidence>
<evidence type="ECO:0000256" key="13">
    <source>
        <dbReference type="ARBA" id="ARBA00047594"/>
    </source>
</evidence>
<dbReference type="InterPro" id="IPR003824">
    <property type="entry name" value="UppP"/>
</dbReference>
<evidence type="ECO:0000256" key="4">
    <source>
        <dbReference type="ARBA" id="ARBA00021581"/>
    </source>
</evidence>
<evidence type="ECO:0000256" key="10">
    <source>
        <dbReference type="ARBA" id="ARBA00023251"/>
    </source>
</evidence>
<comment type="similarity">
    <text evidence="2 14">Belongs to the UppP family.</text>
</comment>
<reference evidence="16" key="1">
    <citation type="journal article" date="2019" name="Int. J. Syst. Evol. Microbiol.">
        <title>The Global Catalogue of Microorganisms (GCM) 10K type strain sequencing project: providing services to taxonomists for standard genome sequencing and annotation.</title>
        <authorList>
            <consortium name="The Broad Institute Genomics Platform"/>
            <consortium name="The Broad Institute Genome Sequencing Center for Infectious Disease"/>
            <person name="Wu L."/>
            <person name="Ma J."/>
        </authorList>
    </citation>
    <scope>NUCLEOTIDE SEQUENCE [LARGE SCALE GENOMIC DNA]</scope>
    <source>
        <strain evidence="16">KCTC 42247</strain>
    </source>
</reference>
<dbReference type="Proteomes" id="UP001597418">
    <property type="component" value="Unassembled WGS sequence"/>
</dbReference>
<evidence type="ECO:0000256" key="11">
    <source>
        <dbReference type="ARBA" id="ARBA00032707"/>
    </source>
</evidence>